<evidence type="ECO:0000313" key="3">
    <source>
        <dbReference type="Proteomes" id="UP001066276"/>
    </source>
</evidence>
<dbReference type="EMBL" id="JANPWB010000014">
    <property type="protein sequence ID" value="KAJ1097147.1"/>
    <property type="molecule type" value="Genomic_DNA"/>
</dbReference>
<dbReference type="AlphaFoldDB" id="A0AAV7M106"/>
<gene>
    <name evidence="2" type="ORF">NDU88_002274</name>
</gene>
<accession>A0AAV7M106</accession>
<evidence type="ECO:0000313" key="2">
    <source>
        <dbReference type="EMBL" id="KAJ1097147.1"/>
    </source>
</evidence>
<proteinExistence type="predicted"/>
<evidence type="ECO:0000256" key="1">
    <source>
        <dbReference type="SAM" id="MobiDB-lite"/>
    </source>
</evidence>
<sequence>MRLFINSKGLPQHGTCPGHARARARTITGHERARLCRPWLDEAGMDPLSLVLISGVTRVSPGFELLDPDSGGGGGAGGKNHKSPKLFVRTMPTQN</sequence>
<organism evidence="2 3">
    <name type="scientific">Pleurodeles waltl</name>
    <name type="common">Iberian ribbed newt</name>
    <dbReference type="NCBI Taxonomy" id="8319"/>
    <lineage>
        <taxon>Eukaryota</taxon>
        <taxon>Metazoa</taxon>
        <taxon>Chordata</taxon>
        <taxon>Craniata</taxon>
        <taxon>Vertebrata</taxon>
        <taxon>Euteleostomi</taxon>
        <taxon>Amphibia</taxon>
        <taxon>Batrachia</taxon>
        <taxon>Caudata</taxon>
        <taxon>Salamandroidea</taxon>
        <taxon>Salamandridae</taxon>
        <taxon>Pleurodelinae</taxon>
        <taxon>Pleurodeles</taxon>
    </lineage>
</organism>
<keyword evidence="3" id="KW-1185">Reference proteome</keyword>
<feature type="region of interest" description="Disordered" evidence="1">
    <location>
        <begin position="67"/>
        <end position="95"/>
    </location>
</feature>
<name>A0AAV7M106_PLEWA</name>
<reference evidence="2" key="1">
    <citation type="journal article" date="2022" name="bioRxiv">
        <title>Sequencing and chromosome-scale assembly of the giantPleurodeles waltlgenome.</title>
        <authorList>
            <person name="Brown T."/>
            <person name="Elewa A."/>
            <person name="Iarovenko S."/>
            <person name="Subramanian E."/>
            <person name="Araus A.J."/>
            <person name="Petzold A."/>
            <person name="Susuki M."/>
            <person name="Suzuki K.-i.T."/>
            <person name="Hayashi T."/>
            <person name="Toyoda A."/>
            <person name="Oliveira C."/>
            <person name="Osipova E."/>
            <person name="Leigh N.D."/>
            <person name="Simon A."/>
            <person name="Yun M.H."/>
        </authorList>
    </citation>
    <scope>NUCLEOTIDE SEQUENCE</scope>
    <source>
        <strain evidence="2">20211129_DDA</strain>
        <tissue evidence="2">Liver</tissue>
    </source>
</reference>
<protein>
    <submittedName>
        <fullName evidence="2">Uncharacterized protein</fullName>
    </submittedName>
</protein>
<comment type="caution">
    <text evidence="2">The sequence shown here is derived from an EMBL/GenBank/DDBJ whole genome shotgun (WGS) entry which is preliminary data.</text>
</comment>
<dbReference type="Proteomes" id="UP001066276">
    <property type="component" value="Chromosome 10"/>
</dbReference>